<dbReference type="GO" id="GO:0016787">
    <property type="term" value="F:hydrolase activity"/>
    <property type="evidence" value="ECO:0007669"/>
    <property type="project" value="UniProtKB-KW"/>
</dbReference>
<evidence type="ECO:0000259" key="10">
    <source>
        <dbReference type="PROSITE" id="PS51462"/>
    </source>
</evidence>
<comment type="catalytic activity">
    <reaction evidence="9">
        <text>a 5'-end NAD(+)-phospho-ribonucleoside in mRNA + H2O = a 5'-end phospho-adenosine-phospho-ribonucleoside in mRNA + beta-nicotinamide D-ribonucleotide + 2 H(+)</text>
        <dbReference type="Rhea" id="RHEA:60876"/>
        <dbReference type="Rhea" id="RHEA-COMP:15698"/>
        <dbReference type="Rhea" id="RHEA-COMP:15719"/>
        <dbReference type="ChEBI" id="CHEBI:14649"/>
        <dbReference type="ChEBI" id="CHEBI:15377"/>
        <dbReference type="ChEBI" id="CHEBI:15378"/>
        <dbReference type="ChEBI" id="CHEBI:144029"/>
        <dbReference type="ChEBI" id="CHEBI:144051"/>
    </reaction>
    <physiologicalReaction direction="left-to-right" evidence="9">
        <dbReference type="Rhea" id="RHEA:60877"/>
    </physiologicalReaction>
</comment>
<evidence type="ECO:0000256" key="8">
    <source>
        <dbReference type="ARBA" id="ARBA00023027"/>
    </source>
</evidence>
<dbReference type="CDD" id="cd03429">
    <property type="entry name" value="NUDIX_NADH_pyrophosphatase_Nudt13"/>
    <property type="match status" value="1"/>
</dbReference>
<evidence type="ECO:0000256" key="3">
    <source>
        <dbReference type="ARBA" id="ARBA00009595"/>
    </source>
</evidence>
<dbReference type="PROSITE" id="PS00893">
    <property type="entry name" value="NUDIX_BOX"/>
    <property type="match status" value="1"/>
</dbReference>
<sequence length="318" mass="34528">MTLTLSTDPWQLPEVPVLSRSAHDRIAHRRDDDGWLARAWQNPSSQVLVVSADGTAALRPDADRPRLTFRAPSEVQGIAGVRVLLGEADGLVYFALLAAEQVAEPDWASLRALATDLSDLDVGLLTAAVALQAWHQRHPRCPRCGATTEPAQAGWSRRCPVDSSVHFPRTDPAVIMLVHDGAGRCVLARGPQWAPGRMSVLAGFVEAGESAEAAVAREVAEEVGVQVRDVRYIASQPHPFPASLMLGFTARLAGDATLRIDDEEIAEADWFTRDDVRRASDWGDEGASSVPEGALLRALPPRMSIARQLLQMWLETSD</sequence>
<dbReference type="PANTHER" id="PTHR42904">
    <property type="entry name" value="NUDIX HYDROLASE, NUDC SUBFAMILY"/>
    <property type="match status" value="1"/>
</dbReference>
<proteinExistence type="inferred from homology"/>
<evidence type="ECO:0000256" key="2">
    <source>
        <dbReference type="ARBA" id="ARBA00001947"/>
    </source>
</evidence>
<evidence type="ECO:0000256" key="1">
    <source>
        <dbReference type="ARBA" id="ARBA00001946"/>
    </source>
</evidence>
<comment type="cofactor">
    <cofactor evidence="1">
        <name>Mg(2+)</name>
        <dbReference type="ChEBI" id="CHEBI:18420"/>
    </cofactor>
</comment>
<dbReference type="Pfam" id="PF09297">
    <property type="entry name" value="Zn_ribbon_NUD"/>
    <property type="match status" value="1"/>
</dbReference>
<protein>
    <recommendedName>
        <fullName evidence="4">NAD(+) diphosphatase</fullName>
        <ecNumber evidence="4">3.6.1.22</ecNumber>
    </recommendedName>
</protein>
<name>A0ABU2J6D0_9ACTN</name>
<dbReference type="RefSeq" id="WP_311421701.1">
    <property type="nucleotide sequence ID" value="NZ_JAVREH010000003.1"/>
</dbReference>
<keyword evidence="6 11" id="KW-0378">Hydrolase</keyword>
<dbReference type="InterPro" id="IPR020084">
    <property type="entry name" value="NUDIX_hydrolase_CS"/>
</dbReference>
<dbReference type="PANTHER" id="PTHR42904:SF6">
    <property type="entry name" value="NAD-CAPPED RNA HYDROLASE NUDT12"/>
    <property type="match status" value="1"/>
</dbReference>
<dbReference type="Gene3D" id="3.90.79.20">
    <property type="match status" value="1"/>
</dbReference>
<evidence type="ECO:0000256" key="6">
    <source>
        <dbReference type="ARBA" id="ARBA00022801"/>
    </source>
</evidence>
<dbReference type="InterPro" id="IPR049734">
    <property type="entry name" value="NudC-like_C"/>
</dbReference>
<dbReference type="NCBIfam" id="NF001299">
    <property type="entry name" value="PRK00241.1"/>
    <property type="match status" value="1"/>
</dbReference>
<gene>
    <name evidence="11" type="primary">nudC</name>
    <name evidence="11" type="ORF">RM423_04005</name>
</gene>
<evidence type="ECO:0000256" key="9">
    <source>
        <dbReference type="ARBA" id="ARBA00023679"/>
    </source>
</evidence>
<dbReference type="Pfam" id="PF00293">
    <property type="entry name" value="NUDIX"/>
    <property type="match status" value="1"/>
</dbReference>
<dbReference type="Gene3D" id="3.90.79.10">
    <property type="entry name" value="Nucleoside Triphosphate Pyrophosphohydrolase"/>
    <property type="match status" value="1"/>
</dbReference>
<reference evidence="12" key="1">
    <citation type="submission" date="2023-07" db="EMBL/GenBank/DDBJ databases">
        <title>30 novel species of actinomycetes from the DSMZ collection.</title>
        <authorList>
            <person name="Nouioui I."/>
        </authorList>
    </citation>
    <scope>NUCLEOTIDE SEQUENCE [LARGE SCALE GENOMIC DNA]</scope>
    <source>
        <strain evidence="12">DSM 44399</strain>
    </source>
</reference>
<evidence type="ECO:0000256" key="4">
    <source>
        <dbReference type="ARBA" id="ARBA00012381"/>
    </source>
</evidence>
<dbReference type="Proteomes" id="UP001183176">
    <property type="component" value="Unassembled WGS sequence"/>
</dbReference>
<dbReference type="InterPro" id="IPR015376">
    <property type="entry name" value="Znr_NADH_PPase"/>
</dbReference>
<dbReference type="EMBL" id="JAVREH010000003">
    <property type="protein sequence ID" value="MDT0260551.1"/>
    <property type="molecule type" value="Genomic_DNA"/>
</dbReference>
<dbReference type="PROSITE" id="PS51462">
    <property type="entry name" value="NUDIX"/>
    <property type="match status" value="1"/>
</dbReference>
<dbReference type="EC" id="3.6.1.22" evidence="4"/>
<keyword evidence="5" id="KW-0479">Metal-binding</keyword>
<comment type="similarity">
    <text evidence="3">Belongs to the Nudix hydrolase family. NudC subfamily.</text>
</comment>
<dbReference type="SUPFAM" id="SSF55811">
    <property type="entry name" value="Nudix"/>
    <property type="match status" value="1"/>
</dbReference>
<evidence type="ECO:0000313" key="11">
    <source>
        <dbReference type="EMBL" id="MDT0260551.1"/>
    </source>
</evidence>
<keyword evidence="8" id="KW-0520">NAD</keyword>
<dbReference type="InterPro" id="IPR000086">
    <property type="entry name" value="NUDIX_hydrolase_dom"/>
</dbReference>
<organism evidence="11 12">
    <name type="scientific">Jatrophihabitans lederbergiae</name>
    <dbReference type="NCBI Taxonomy" id="3075547"/>
    <lineage>
        <taxon>Bacteria</taxon>
        <taxon>Bacillati</taxon>
        <taxon>Actinomycetota</taxon>
        <taxon>Actinomycetes</taxon>
        <taxon>Jatrophihabitantales</taxon>
        <taxon>Jatrophihabitantaceae</taxon>
        <taxon>Jatrophihabitans</taxon>
    </lineage>
</organism>
<comment type="caution">
    <text evidence="11">The sequence shown here is derived from an EMBL/GenBank/DDBJ whole genome shotgun (WGS) entry which is preliminary data.</text>
</comment>
<evidence type="ECO:0000256" key="5">
    <source>
        <dbReference type="ARBA" id="ARBA00022723"/>
    </source>
</evidence>
<evidence type="ECO:0000256" key="7">
    <source>
        <dbReference type="ARBA" id="ARBA00022842"/>
    </source>
</evidence>
<accession>A0ABU2J6D0</accession>
<evidence type="ECO:0000313" key="12">
    <source>
        <dbReference type="Proteomes" id="UP001183176"/>
    </source>
</evidence>
<keyword evidence="7" id="KW-0460">Magnesium</keyword>
<comment type="cofactor">
    <cofactor evidence="2">
        <name>Zn(2+)</name>
        <dbReference type="ChEBI" id="CHEBI:29105"/>
    </cofactor>
</comment>
<keyword evidence="12" id="KW-1185">Reference proteome</keyword>
<dbReference type="InterPro" id="IPR050241">
    <property type="entry name" value="NAD-cap_RNA_hydrolase_NudC"/>
</dbReference>
<feature type="domain" description="Nudix hydrolase" evidence="10">
    <location>
        <begin position="168"/>
        <end position="296"/>
    </location>
</feature>
<dbReference type="InterPro" id="IPR015797">
    <property type="entry name" value="NUDIX_hydrolase-like_dom_sf"/>
</dbReference>